<comment type="caution">
    <text evidence="7">The sequence shown here is derived from an EMBL/GenBank/DDBJ whole genome shotgun (WGS) entry which is preliminary data.</text>
</comment>
<comment type="similarity">
    <text evidence="1">Belongs to the complex I 51 kDa subunit family.</text>
</comment>
<dbReference type="SMART" id="SM00928">
    <property type="entry name" value="NADH_4Fe-4S"/>
    <property type="match status" value="1"/>
</dbReference>
<evidence type="ECO:0000256" key="1">
    <source>
        <dbReference type="ARBA" id="ARBA00007523"/>
    </source>
</evidence>
<evidence type="ECO:0000313" key="7">
    <source>
        <dbReference type="EMBL" id="MDS0280735.1"/>
    </source>
</evidence>
<dbReference type="PANTHER" id="PTHR43578">
    <property type="entry name" value="NADH-QUINONE OXIDOREDUCTASE SUBUNIT F"/>
    <property type="match status" value="1"/>
</dbReference>
<sequence>MTPTISAEETTIRISGARAASDLLSVADDSDARVVEVGSTGVPALEPLVTVTAGGETAFHANCSTAELETIAERVAGGAGVGATDPDAVADHDPGTARLPAADLPGLDAGHRHVLRGAGWHRPTDPADHEAAGGFDAADATAVLSAAADIQGRGWGDICQDDPLAPTWETTRDADGDPVVVVNGHGNPTDALLLSSVPFEVIEGATAAARAVGADSVIVYVSAADERAAETVREAAGNYPDPTVAIDVVTGPAEHRAGEPTMALEAIEGNHRLEARIRPPGPESVGLHGQPTLVHTPRTLAHLAVALRDGEAPDTRLVRVEGDVAAPATVELPESATLGEAIDPVSVDGEFKAACVGGRFGGLTADVDVGVDPAALSAAGLGTEGTVQVLADDRCVLEFVGKRTQFAADENCGRCVPCREGTTQLADLLRDVYDGGYAPGDIEELVRVMETSSICAFGVEAGRPARTAIETFESELQAHADGRCPANSCRMAAEVR</sequence>
<feature type="domain" description="NADH-ubiquinone oxidoreductase 51kDa subunit iron-sulphur binding" evidence="6">
    <location>
        <begin position="397"/>
        <end position="442"/>
    </location>
</feature>
<proteinExistence type="inferred from homology"/>
<dbReference type="InterPro" id="IPR037225">
    <property type="entry name" value="Nuo51_FMN-bd_sf"/>
</dbReference>
<gene>
    <name evidence="7" type="ORF">NDI86_01280</name>
</gene>
<dbReference type="RefSeq" id="WP_310898581.1">
    <property type="nucleotide sequence ID" value="NZ_JAMQOS010000001.1"/>
</dbReference>
<dbReference type="Proteomes" id="UP001268864">
    <property type="component" value="Unassembled WGS sequence"/>
</dbReference>
<keyword evidence="8" id="KW-1185">Reference proteome</keyword>
<dbReference type="Pfam" id="PF10589">
    <property type="entry name" value="NADH_4Fe-4S"/>
    <property type="match status" value="1"/>
</dbReference>
<organism evidence="7 8">
    <name type="scientific">Haloarcula onubensis</name>
    <dbReference type="NCBI Taxonomy" id="2950539"/>
    <lineage>
        <taxon>Archaea</taxon>
        <taxon>Methanobacteriati</taxon>
        <taxon>Methanobacteriota</taxon>
        <taxon>Stenosarchaea group</taxon>
        <taxon>Halobacteria</taxon>
        <taxon>Halobacteriales</taxon>
        <taxon>Haloarculaceae</taxon>
        <taxon>Haloarcula</taxon>
    </lineage>
</organism>
<protein>
    <submittedName>
        <fullName evidence="7">NADH dehydrogenase FAD-containing subunit</fullName>
    </submittedName>
</protein>
<keyword evidence="2" id="KW-0004">4Fe-4S</keyword>
<dbReference type="InterPro" id="IPR011538">
    <property type="entry name" value="Nuo51_FMN-bd"/>
</dbReference>
<evidence type="ECO:0000256" key="2">
    <source>
        <dbReference type="ARBA" id="ARBA00022485"/>
    </source>
</evidence>
<dbReference type="InterPro" id="IPR037207">
    <property type="entry name" value="Nuop51_4Fe4S-bd_sf"/>
</dbReference>
<evidence type="ECO:0000256" key="4">
    <source>
        <dbReference type="ARBA" id="ARBA00023004"/>
    </source>
</evidence>
<dbReference type="Gene3D" id="1.20.1440.230">
    <property type="entry name" value="NADH-ubiquinone oxidoreductase 51kDa subunit, iron-sulphur binding domain"/>
    <property type="match status" value="1"/>
</dbReference>
<dbReference type="Gene3D" id="3.10.20.600">
    <property type="match status" value="1"/>
</dbReference>
<keyword evidence="3" id="KW-0479">Metal-binding</keyword>
<dbReference type="InterPro" id="IPR019575">
    <property type="entry name" value="Nuop51_4Fe4S-bd"/>
</dbReference>
<reference evidence="7 8" key="1">
    <citation type="submission" date="2022-06" db="EMBL/GenBank/DDBJ databases">
        <title>Halomicroarcula sp. a new haloarchaeum isolate from saline soil.</title>
        <authorList>
            <person name="Strakova D."/>
            <person name="Galisteo C."/>
            <person name="Sanchez-Porro C."/>
            <person name="Ventosa A."/>
        </authorList>
    </citation>
    <scope>NUCLEOTIDE SEQUENCE [LARGE SCALE GENOMIC DNA]</scope>
    <source>
        <strain evidence="7 8">S3CR25-11</strain>
    </source>
</reference>
<dbReference type="Pfam" id="PF01512">
    <property type="entry name" value="Complex1_51K"/>
    <property type="match status" value="1"/>
</dbReference>
<evidence type="ECO:0000313" key="8">
    <source>
        <dbReference type="Proteomes" id="UP001268864"/>
    </source>
</evidence>
<keyword evidence="4" id="KW-0408">Iron</keyword>
<keyword evidence="5" id="KW-0411">Iron-sulfur</keyword>
<dbReference type="SUPFAM" id="SSF142019">
    <property type="entry name" value="Nqo1 FMN-binding domain-like"/>
    <property type="match status" value="1"/>
</dbReference>
<accession>A0ABU2FJ02</accession>
<evidence type="ECO:0000256" key="3">
    <source>
        <dbReference type="ARBA" id="ARBA00022723"/>
    </source>
</evidence>
<dbReference type="SUPFAM" id="SSF140490">
    <property type="entry name" value="Nqo1C-terminal domain-like"/>
    <property type="match status" value="1"/>
</dbReference>
<dbReference type="EMBL" id="JAMQOS010000001">
    <property type="protein sequence ID" value="MDS0280735.1"/>
    <property type="molecule type" value="Genomic_DNA"/>
</dbReference>
<dbReference type="Gene3D" id="3.40.50.11540">
    <property type="entry name" value="NADH-ubiquinone oxidoreductase 51kDa subunit"/>
    <property type="match status" value="1"/>
</dbReference>
<evidence type="ECO:0000256" key="5">
    <source>
        <dbReference type="ARBA" id="ARBA00023014"/>
    </source>
</evidence>
<name>A0ABU2FJ02_9EURY</name>
<evidence type="ECO:0000259" key="6">
    <source>
        <dbReference type="SMART" id="SM00928"/>
    </source>
</evidence>
<dbReference type="PANTHER" id="PTHR43578:SF3">
    <property type="entry name" value="NADH-QUINONE OXIDOREDUCTASE SUBUNIT F"/>
    <property type="match status" value="1"/>
</dbReference>